<evidence type="ECO:0000313" key="1">
    <source>
        <dbReference type="EMBL" id="SVA31913.1"/>
    </source>
</evidence>
<reference evidence="1" key="1">
    <citation type="submission" date="2018-05" db="EMBL/GenBank/DDBJ databases">
        <authorList>
            <person name="Lanie J.A."/>
            <person name="Ng W.-L."/>
            <person name="Kazmierczak K.M."/>
            <person name="Andrzejewski T.M."/>
            <person name="Davidsen T.M."/>
            <person name="Wayne K.J."/>
            <person name="Tettelin H."/>
            <person name="Glass J.I."/>
            <person name="Rusch D."/>
            <person name="Podicherti R."/>
            <person name="Tsui H.-C.T."/>
            <person name="Winkler M.E."/>
        </authorList>
    </citation>
    <scope>NUCLEOTIDE SEQUENCE</scope>
</reference>
<dbReference type="EMBL" id="UINC01007189">
    <property type="protein sequence ID" value="SVA31913.1"/>
    <property type="molecule type" value="Genomic_DNA"/>
</dbReference>
<organism evidence="1">
    <name type="scientific">marine metagenome</name>
    <dbReference type="NCBI Taxonomy" id="408172"/>
    <lineage>
        <taxon>unclassified sequences</taxon>
        <taxon>metagenomes</taxon>
        <taxon>ecological metagenomes</taxon>
    </lineage>
</organism>
<feature type="non-terminal residue" evidence="1">
    <location>
        <position position="46"/>
    </location>
</feature>
<proteinExistence type="predicted"/>
<gene>
    <name evidence="1" type="ORF">METZ01_LOCUS84767</name>
</gene>
<dbReference type="AlphaFoldDB" id="A0A381UY68"/>
<accession>A0A381UY68</accession>
<feature type="non-terminal residue" evidence="1">
    <location>
        <position position="1"/>
    </location>
</feature>
<protein>
    <submittedName>
        <fullName evidence="1">Uncharacterized protein</fullName>
    </submittedName>
</protein>
<sequence>MEKTEKKEQLEMMREAGVKAGIVPVQNLFNEDQRIEEVKRLGILDL</sequence>
<name>A0A381UY68_9ZZZZ</name>